<reference evidence="1" key="1">
    <citation type="submission" date="2022-10" db="EMBL/GenBank/DDBJ databases">
        <title>The complete genomes of actinobacterial strains from the NBC collection.</title>
        <authorList>
            <person name="Joergensen T.S."/>
            <person name="Alvarez Arevalo M."/>
            <person name="Sterndorff E.B."/>
            <person name="Faurdal D."/>
            <person name="Vuksanovic O."/>
            <person name="Mourched A.-S."/>
            <person name="Charusanti P."/>
            <person name="Shaw S."/>
            <person name="Blin K."/>
            <person name="Weber T."/>
        </authorList>
    </citation>
    <scope>NUCLEOTIDE SEQUENCE</scope>
    <source>
        <strain evidence="1">NBC_00248</strain>
    </source>
</reference>
<gene>
    <name evidence="1" type="ORF">OG517_42375</name>
</gene>
<protein>
    <recommendedName>
        <fullName evidence="3">Tat pathway signal protein</fullName>
    </recommendedName>
</protein>
<dbReference type="Proteomes" id="UP001432039">
    <property type="component" value="Chromosome"/>
</dbReference>
<dbReference type="EMBL" id="CP108090">
    <property type="protein sequence ID" value="WUQ17496.1"/>
    <property type="molecule type" value="Genomic_DNA"/>
</dbReference>
<dbReference type="RefSeq" id="WP_328965712.1">
    <property type="nucleotide sequence ID" value="NZ_CP108090.1"/>
</dbReference>
<keyword evidence="2" id="KW-1185">Reference proteome</keyword>
<dbReference type="Gene3D" id="1.25.40.10">
    <property type="entry name" value="Tetratricopeptide repeat domain"/>
    <property type="match status" value="1"/>
</dbReference>
<evidence type="ECO:0008006" key="3">
    <source>
        <dbReference type="Google" id="ProtNLM"/>
    </source>
</evidence>
<evidence type="ECO:0000313" key="2">
    <source>
        <dbReference type="Proteomes" id="UP001432039"/>
    </source>
</evidence>
<evidence type="ECO:0000313" key="1">
    <source>
        <dbReference type="EMBL" id="WUQ17496.1"/>
    </source>
</evidence>
<sequence>MDPPRNQTLARVVASAELSYEAIAKGVQAVANASGNSAIRTSKSNVSYWVGGKEPNPDTARYLCEFLSRKVGRPLTLLDLGFNSPGAHSGEANLGLTVEDDPVETLGRIGRADIERRDFLTRAAYSVAAAALPLGVAGEAQARTAHALAGGVAGAAEVAAVRDMVAMFTAIDERHGGQHGRSTVVQYLTDDVRRLCQARFETDDLRKEMFSAAGSLAYLAGWKAYDASEHGLAQRYYLQAFNLARSAENRADQAYVLRILAHHGMDNGRPEHVLGLANAALELSRGVDPATESLFVICRARALAESGQQAEARREAERARELALRGETAEMMGWATMWGTPKATVDSHTAKIYARLGDYAAAEVHHAGARKRYASTEHQRIAALSAAAEGGAQLKQGQIEAACATWDKALDTMTGIRSSRTVKSVRAMRADLAPFRTRGARSALELDERARTWLRQAV</sequence>
<name>A0ABZ1TS23_STRVG</name>
<accession>A0ABZ1TS23</accession>
<organism evidence="1 2">
    <name type="scientific">Streptomyces virginiae</name>
    <name type="common">Streptomyces cinnamonensis</name>
    <dbReference type="NCBI Taxonomy" id="1961"/>
    <lineage>
        <taxon>Bacteria</taxon>
        <taxon>Bacillati</taxon>
        <taxon>Actinomycetota</taxon>
        <taxon>Actinomycetes</taxon>
        <taxon>Kitasatosporales</taxon>
        <taxon>Streptomycetaceae</taxon>
        <taxon>Streptomyces</taxon>
    </lineage>
</organism>
<proteinExistence type="predicted"/>
<dbReference type="InterPro" id="IPR011990">
    <property type="entry name" value="TPR-like_helical_dom_sf"/>
</dbReference>
<dbReference type="SUPFAM" id="SSF48452">
    <property type="entry name" value="TPR-like"/>
    <property type="match status" value="1"/>
</dbReference>